<evidence type="ECO:0000256" key="1">
    <source>
        <dbReference type="SAM" id="MobiDB-lite"/>
    </source>
</evidence>
<feature type="region of interest" description="Disordered" evidence="1">
    <location>
        <begin position="37"/>
        <end position="63"/>
    </location>
</feature>
<organism evidence="2 3">
    <name type="scientific">Raoultella ornithinolytica</name>
    <name type="common">Klebsiella ornithinolytica</name>
    <dbReference type="NCBI Taxonomy" id="54291"/>
    <lineage>
        <taxon>Bacteria</taxon>
        <taxon>Pseudomonadati</taxon>
        <taxon>Pseudomonadota</taxon>
        <taxon>Gammaproteobacteria</taxon>
        <taxon>Enterobacterales</taxon>
        <taxon>Enterobacteriaceae</taxon>
        <taxon>Klebsiella/Raoultella group</taxon>
        <taxon>Raoultella</taxon>
    </lineage>
</organism>
<gene>
    <name evidence="2" type="ORF">EC841_1011168</name>
</gene>
<name>A0ABD7QR80_RAOOR</name>
<feature type="region of interest" description="Disordered" evidence="1">
    <location>
        <begin position="181"/>
        <end position="203"/>
    </location>
</feature>
<accession>A0ABD7QR80</accession>
<dbReference type="EMBL" id="SLYQ01000001">
    <property type="protein sequence ID" value="TCQ77347.1"/>
    <property type="molecule type" value="Genomic_DNA"/>
</dbReference>
<sequence length="217" mass="24697">MRLPWPEVYDNCCSLKATTVSHTVCCRRGPYVRSYRRRRAGRRLPESDDRGGQTARRPSGRCRPATGGCHRCGVNLSPDAAQWCAQKRGRQGPRSRRLAGDSKIGLFQFIRLLRFIFACPGHKPDGLFIRFVRNFRHGYRRLGKLLPGCGLFGDGFRRVSLEDDHVPLLQTVLELQAGNMPTRMSGREGNTRYAWPLPRSGSGERARSRRRVFTLLL</sequence>
<protein>
    <submittedName>
        <fullName evidence="2">Uncharacterized protein</fullName>
    </submittedName>
</protein>
<dbReference type="Proteomes" id="UP000295263">
    <property type="component" value="Unassembled WGS sequence"/>
</dbReference>
<dbReference type="AlphaFoldDB" id="A0ABD7QR80"/>
<evidence type="ECO:0000313" key="2">
    <source>
        <dbReference type="EMBL" id="TCQ77347.1"/>
    </source>
</evidence>
<evidence type="ECO:0000313" key="3">
    <source>
        <dbReference type="Proteomes" id="UP000295263"/>
    </source>
</evidence>
<reference evidence="2 3" key="1">
    <citation type="submission" date="2019-03" db="EMBL/GenBank/DDBJ databases">
        <title>Genomic analyses of the natural microbiome of Caenorhabditis elegans.</title>
        <authorList>
            <person name="Samuel B."/>
        </authorList>
    </citation>
    <scope>NUCLEOTIDE SEQUENCE [LARGE SCALE GENOMIC DNA]</scope>
    <source>
        <strain evidence="2 3">JUb54</strain>
    </source>
</reference>
<proteinExistence type="predicted"/>
<comment type="caution">
    <text evidence="2">The sequence shown here is derived from an EMBL/GenBank/DDBJ whole genome shotgun (WGS) entry which is preliminary data.</text>
</comment>